<dbReference type="EMBL" id="BARU01004148">
    <property type="protein sequence ID" value="GAH18712.1"/>
    <property type="molecule type" value="Genomic_DNA"/>
</dbReference>
<dbReference type="Pfam" id="PF00565">
    <property type="entry name" value="SNase"/>
    <property type="match status" value="1"/>
</dbReference>
<comment type="caution">
    <text evidence="2">The sequence shown here is derived from an EMBL/GenBank/DDBJ whole genome shotgun (WGS) entry which is preliminary data.</text>
</comment>
<dbReference type="AlphaFoldDB" id="X1DET2"/>
<sequence>MEKIEIFWDPRGFKIDALSHKRYLRTTDGDSPFISMSIRMLSLDTPEVHYPGNQNPSKQDANLKQLADWIKKGKSPIKKGLGDYLYPKLSTGKAGTLQEEQGKKATEEFKKILELKLTRPNKKTKRRVFIYAAEEHFDKYNRLLAYISPKYSPKELKSISREDRATFNLLMIKSGWAALFLIYPSMPRHADLVMLQKAAKEAYEKKRGCWRDPMMLTGYEFRMC</sequence>
<accession>X1DET2</accession>
<feature type="domain" description="TNase-like" evidence="1">
    <location>
        <begin position="38"/>
        <end position="211"/>
    </location>
</feature>
<evidence type="ECO:0000259" key="1">
    <source>
        <dbReference type="Pfam" id="PF00565"/>
    </source>
</evidence>
<name>X1DET2_9ZZZZ</name>
<dbReference type="InterPro" id="IPR016071">
    <property type="entry name" value="Staphylococal_nuclease_OB-fold"/>
</dbReference>
<gene>
    <name evidence="2" type="ORF">S03H2_08508</name>
</gene>
<protein>
    <recommendedName>
        <fullName evidence="1">TNase-like domain-containing protein</fullName>
    </recommendedName>
</protein>
<proteinExistence type="predicted"/>
<organism evidence="2">
    <name type="scientific">marine sediment metagenome</name>
    <dbReference type="NCBI Taxonomy" id="412755"/>
    <lineage>
        <taxon>unclassified sequences</taxon>
        <taxon>metagenomes</taxon>
        <taxon>ecological metagenomes</taxon>
    </lineage>
</organism>
<feature type="non-terminal residue" evidence="2">
    <location>
        <position position="224"/>
    </location>
</feature>
<reference evidence="2" key="1">
    <citation type="journal article" date="2014" name="Front. Microbiol.">
        <title>High frequency of phylogenetically diverse reductive dehalogenase-homologous genes in deep subseafloor sedimentary metagenomes.</title>
        <authorList>
            <person name="Kawai M."/>
            <person name="Futagami T."/>
            <person name="Toyoda A."/>
            <person name="Takaki Y."/>
            <person name="Nishi S."/>
            <person name="Hori S."/>
            <person name="Arai W."/>
            <person name="Tsubouchi T."/>
            <person name="Morono Y."/>
            <person name="Uchiyama I."/>
            <person name="Ito T."/>
            <person name="Fujiyama A."/>
            <person name="Inagaki F."/>
            <person name="Takami H."/>
        </authorList>
    </citation>
    <scope>NUCLEOTIDE SEQUENCE</scope>
    <source>
        <strain evidence="2">Expedition CK06-06</strain>
    </source>
</reference>
<dbReference type="SUPFAM" id="SSF50199">
    <property type="entry name" value="Staphylococcal nuclease"/>
    <property type="match status" value="1"/>
</dbReference>
<dbReference type="Gene3D" id="2.40.50.90">
    <property type="match status" value="1"/>
</dbReference>
<dbReference type="InterPro" id="IPR035437">
    <property type="entry name" value="SNase_OB-fold_sf"/>
</dbReference>
<evidence type="ECO:0000313" key="2">
    <source>
        <dbReference type="EMBL" id="GAH18712.1"/>
    </source>
</evidence>